<dbReference type="GO" id="GO:0005829">
    <property type="term" value="C:cytosol"/>
    <property type="evidence" value="ECO:0007669"/>
    <property type="project" value="TreeGrafter"/>
</dbReference>
<dbReference type="Gene3D" id="1.10.486.10">
    <property type="entry name" value="PCRA, domain 4"/>
    <property type="match status" value="1"/>
</dbReference>
<proteinExistence type="predicted"/>
<keyword evidence="7 14" id="KW-0067">ATP-binding</keyword>
<dbReference type="InterPro" id="IPR000212">
    <property type="entry name" value="DNA_helicase_UvrD/REP"/>
</dbReference>
<feature type="domain" description="UvrD-like helicase C-terminal" evidence="16">
    <location>
        <begin position="490"/>
        <end position="773"/>
    </location>
</feature>
<dbReference type="GO" id="GO:0000725">
    <property type="term" value="P:recombinational repair"/>
    <property type="evidence" value="ECO:0007669"/>
    <property type="project" value="TreeGrafter"/>
</dbReference>
<dbReference type="GO" id="GO:0003677">
    <property type="term" value="F:DNA binding"/>
    <property type="evidence" value="ECO:0007669"/>
    <property type="project" value="UniProtKB-KW"/>
</dbReference>
<dbReference type="Gene3D" id="3.40.50.300">
    <property type="entry name" value="P-loop containing nucleotide triphosphate hydrolases"/>
    <property type="match status" value="3"/>
</dbReference>
<dbReference type="GO" id="GO:0009338">
    <property type="term" value="C:exodeoxyribonuclease V complex"/>
    <property type="evidence" value="ECO:0007669"/>
    <property type="project" value="TreeGrafter"/>
</dbReference>
<dbReference type="Proteomes" id="UP000271587">
    <property type="component" value="Chromosome"/>
</dbReference>
<dbReference type="PROSITE" id="PS51217">
    <property type="entry name" value="UVRD_HELICASE_CTER"/>
    <property type="match status" value="1"/>
</dbReference>
<reference evidence="17 18" key="1">
    <citation type="submission" date="2018-11" db="EMBL/GenBank/DDBJ databases">
        <authorList>
            <person name="Kleinhagauer T."/>
            <person name="Glaeser S.P."/>
            <person name="Spergser J."/>
            <person name="Ruckert C."/>
            <person name="Kaempfer P."/>
            <person name="Busse H.-J."/>
        </authorList>
    </citation>
    <scope>NUCLEOTIDE SEQUENCE [LARGE SCALE GENOMIC DNA]</scope>
    <source>
        <strain evidence="17 18">W8</strain>
    </source>
</reference>
<evidence type="ECO:0000259" key="16">
    <source>
        <dbReference type="PROSITE" id="PS51217"/>
    </source>
</evidence>
<dbReference type="SUPFAM" id="SSF52540">
    <property type="entry name" value="P-loop containing nucleoside triphosphate hydrolases"/>
    <property type="match status" value="1"/>
</dbReference>
<dbReference type="GO" id="GO:0005524">
    <property type="term" value="F:ATP binding"/>
    <property type="evidence" value="ECO:0007669"/>
    <property type="project" value="UniProtKB-UniRule"/>
</dbReference>
<dbReference type="KEGG" id="cgk:CGERO_06905"/>
<gene>
    <name evidence="17" type="primary">addA</name>
    <name evidence="17" type="ORF">CGERO_06905</name>
</gene>
<evidence type="ECO:0000256" key="6">
    <source>
        <dbReference type="ARBA" id="ARBA00022839"/>
    </source>
</evidence>
<dbReference type="InterPro" id="IPR011335">
    <property type="entry name" value="Restrct_endonuc-II-like"/>
</dbReference>
<evidence type="ECO:0000256" key="11">
    <source>
        <dbReference type="ARBA" id="ARBA00034617"/>
    </source>
</evidence>
<dbReference type="InterPro" id="IPR011604">
    <property type="entry name" value="PDDEXK-like_dom_sf"/>
</dbReference>
<feature type="binding site" evidence="14">
    <location>
        <begin position="30"/>
        <end position="37"/>
    </location>
    <ligand>
        <name>ATP</name>
        <dbReference type="ChEBI" id="CHEBI:30616"/>
    </ligand>
</feature>
<dbReference type="InterPro" id="IPR027417">
    <property type="entry name" value="P-loop_NTPase"/>
</dbReference>
<evidence type="ECO:0000256" key="3">
    <source>
        <dbReference type="ARBA" id="ARBA00022763"/>
    </source>
</evidence>
<dbReference type="OrthoDB" id="9810135at2"/>
<dbReference type="EMBL" id="CP033897">
    <property type="protein sequence ID" value="AZA11681.1"/>
    <property type="molecule type" value="Genomic_DNA"/>
</dbReference>
<dbReference type="GO" id="GO:0043138">
    <property type="term" value="F:3'-5' DNA helicase activity"/>
    <property type="evidence" value="ECO:0007669"/>
    <property type="project" value="UniProtKB-EC"/>
</dbReference>
<dbReference type="GO" id="GO:0016887">
    <property type="term" value="F:ATP hydrolysis activity"/>
    <property type="evidence" value="ECO:0007669"/>
    <property type="project" value="RHEA"/>
</dbReference>
<keyword evidence="18" id="KW-1185">Reference proteome</keyword>
<name>A0A3G6J0X2_9CORY</name>
<dbReference type="GO" id="GO:0004527">
    <property type="term" value="F:exonuclease activity"/>
    <property type="evidence" value="ECO:0007669"/>
    <property type="project" value="UniProtKB-KW"/>
</dbReference>
<dbReference type="PROSITE" id="PS51198">
    <property type="entry name" value="UVRD_HELICASE_ATP_BIND"/>
    <property type="match status" value="1"/>
</dbReference>
<keyword evidence="9" id="KW-0234">DNA repair</keyword>
<comment type="catalytic activity">
    <reaction evidence="13">
        <text>ATP + H2O = ADP + phosphate + H(+)</text>
        <dbReference type="Rhea" id="RHEA:13065"/>
        <dbReference type="ChEBI" id="CHEBI:15377"/>
        <dbReference type="ChEBI" id="CHEBI:15378"/>
        <dbReference type="ChEBI" id="CHEBI:30616"/>
        <dbReference type="ChEBI" id="CHEBI:43474"/>
        <dbReference type="ChEBI" id="CHEBI:456216"/>
        <dbReference type="EC" id="5.6.2.4"/>
    </reaction>
</comment>
<protein>
    <recommendedName>
        <fullName evidence="12">DNA 3'-5' helicase</fullName>
        <ecNumber evidence="12">5.6.2.4</ecNumber>
    </recommendedName>
</protein>
<evidence type="ECO:0000256" key="7">
    <source>
        <dbReference type="ARBA" id="ARBA00022840"/>
    </source>
</evidence>
<dbReference type="PANTHER" id="PTHR11070:SF23">
    <property type="entry name" value="RECBCD ENZYME SUBUNIT RECB"/>
    <property type="match status" value="1"/>
</dbReference>
<keyword evidence="2 14" id="KW-0547">Nucleotide-binding</keyword>
<dbReference type="SUPFAM" id="SSF52980">
    <property type="entry name" value="Restriction endonuclease-like"/>
    <property type="match status" value="1"/>
</dbReference>
<keyword evidence="4 14" id="KW-0378">Hydrolase</keyword>
<evidence type="ECO:0000256" key="1">
    <source>
        <dbReference type="ARBA" id="ARBA00022722"/>
    </source>
</evidence>
<comment type="catalytic activity">
    <reaction evidence="11">
        <text>Couples ATP hydrolysis with the unwinding of duplex DNA by translocating in the 3'-5' direction.</text>
        <dbReference type="EC" id="5.6.2.4"/>
    </reaction>
</comment>
<keyword evidence="3" id="KW-0227">DNA damage</keyword>
<evidence type="ECO:0000256" key="12">
    <source>
        <dbReference type="ARBA" id="ARBA00034808"/>
    </source>
</evidence>
<dbReference type="RefSeq" id="WP_123934467.1">
    <property type="nucleotide sequence ID" value="NZ_CP033897.1"/>
</dbReference>
<dbReference type="InterPro" id="IPR014017">
    <property type="entry name" value="DNA_helicase_UvrD-like_C"/>
</dbReference>
<dbReference type="EC" id="5.6.2.4" evidence="12"/>
<accession>A0A3G6J0X2</accession>
<evidence type="ECO:0000256" key="14">
    <source>
        <dbReference type="PROSITE-ProRule" id="PRU00560"/>
    </source>
</evidence>
<evidence type="ECO:0000256" key="8">
    <source>
        <dbReference type="ARBA" id="ARBA00023125"/>
    </source>
</evidence>
<evidence type="ECO:0000256" key="2">
    <source>
        <dbReference type="ARBA" id="ARBA00022741"/>
    </source>
</evidence>
<dbReference type="Pfam" id="PF13361">
    <property type="entry name" value="UvrD_C"/>
    <property type="match status" value="2"/>
</dbReference>
<evidence type="ECO:0000256" key="5">
    <source>
        <dbReference type="ARBA" id="ARBA00022806"/>
    </source>
</evidence>
<evidence type="ECO:0000256" key="13">
    <source>
        <dbReference type="ARBA" id="ARBA00048988"/>
    </source>
</evidence>
<evidence type="ECO:0000313" key="18">
    <source>
        <dbReference type="Proteomes" id="UP000271587"/>
    </source>
</evidence>
<evidence type="ECO:0000256" key="9">
    <source>
        <dbReference type="ARBA" id="ARBA00023204"/>
    </source>
</evidence>
<dbReference type="Pfam" id="PF12705">
    <property type="entry name" value="PDDEXK_1"/>
    <property type="match status" value="1"/>
</dbReference>
<dbReference type="PANTHER" id="PTHR11070">
    <property type="entry name" value="UVRD / RECB / PCRA DNA HELICASE FAMILY MEMBER"/>
    <property type="match status" value="1"/>
</dbReference>
<evidence type="ECO:0000256" key="10">
    <source>
        <dbReference type="ARBA" id="ARBA00023235"/>
    </source>
</evidence>
<evidence type="ECO:0000256" key="4">
    <source>
        <dbReference type="ARBA" id="ARBA00022801"/>
    </source>
</evidence>
<sequence length="1143" mass="125243">MAQQPNLNNSDDANRHLITHQVEESIFVEAGAGSGKTFQLVSRIITLVIENDVPISRIVAITFTESAAAELVTRLRRNFSEIARSGQLDIKHAGPRTFKDTELAKQRASEALEALPGAAIETLHSFCMRILKIFPLEAGLPPRVEKANDLLADVASAERVNETLALLSASLQGDAETNRLVDELPVPVSGADLRGALECLTANEVRVNQLGDVVGWMDAHWGELDQTLAAPTHPAERLTVEYLRGMLNRVEQLGSLCTDHSDKCFVNVIAPLQAELREHLEQGKHPEHFCKPHLDFRGGAKAKWAGTTPREVKDSIEEELRNLDKKRLAPIHRALTQVRAVLAARTVALAQQRCRTGLIEFHDMIYLAQRLVRNSAIAQALHERFHTICVDEFQDTDPAQLEILRNIARGSAEKPVPGKLFLVGDPKQSIYRFRNADLDTYMHARQEFPTFGETGHSVVHLANNFRSAPAVVDGVNLMFNELFTQAAHQAQSVEDAPSVVDFIPMEYPTSTKDHPGQVLILRNEDAVDAIGTKGSDSTAHREIEMADIASLIKAAMANEFGEYLKDAQSGTAPLELEDIAILVPTHTIARRVIDLLVAEGIPYVSEGSTQLFNAPEISELLTVLRALADPADKFTHVAALRSAILGCSDRELAEHHQLENPPEDHPVSQAKAWLNQQHMLTRKLPLHAFMAQFVASSAVGEALVAEPSQRNNLPRVTLLLEIVEEFVASTGLGLREFVRWAEQQATSSQGISEPVLDNGTKGVRVMTIHRSKGREFPMVIIAGMAHHKSHHVQARGLDKGTGVLEFKLGNFTTSGYDAMAEYEKLAAQFEAIRLLYVAATRARNTLAIPLEPPLKSGGYASTKFYGAPLYNALRNLSHHLPMVSADKLPGANRPLPKEDQAPGHLDLDAARQHVAQLQAHLAHAATKAPRISVTSIAHAADHAGEPGGSAEPEAEHHCTATMSTGIRIRDLLAMERDPHTKVLGDFTLSTAGGTSFGSAVHEVMELLPEGRSAQALAESIAPLHDLDPQAIADVVAAAECFAASEPYQYSLKAQKVYRELPVFDRIEEVAVEGIIDVLYLDGQEWVIADFKTDRAATPETIGSYFLQLEVYARIVEKAMGITVDRLELIFLGANGPQVRVERR</sequence>
<dbReference type="AlphaFoldDB" id="A0A3G6J0X2"/>
<dbReference type="InterPro" id="IPR014016">
    <property type="entry name" value="UvrD-like_ATP-bd"/>
</dbReference>
<evidence type="ECO:0000259" key="15">
    <source>
        <dbReference type="PROSITE" id="PS51198"/>
    </source>
</evidence>
<dbReference type="Gene3D" id="3.90.320.10">
    <property type="match status" value="1"/>
</dbReference>
<keyword evidence="6" id="KW-0269">Exonuclease</keyword>
<keyword evidence="1" id="KW-0540">Nuclease</keyword>
<evidence type="ECO:0000313" key="17">
    <source>
        <dbReference type="EMBL" id="AZA11681.1"/>
    </source>
</evidence>
<keyword evidence="10" id="KW-0413">Isomerase</keyword>
<organism evidence="17 18">
    <name type="scientific">Corynebacterium gerontici</name>
    <dbReference type="NCBI Taxonomy" id="2079234"/>
    <lineage>
        <taxon>Bacteria</taxon>
        <taxon>Bacillati</taxon>
        <taxon>Actinomycetota</taxon>
        <taxon>Actinomycetes</taxon>
        <taxon>Mycobacteriales</taxon>
        <taxon>Corynebacteriaceae</taxon>
        <taxon>Corynebacterium</taxon>
    </lineage>
</organism>
<keyword evidence="8" id="KW-0238">DNA-binding</keyword>
<dbReference type="InterPro" id="IPR038726">
    <property type="entry name" value="PDDEXK_AddAB-type"/>
</dbReference>
<dbReference type="Pfam" id="PF00580">
    <property type="entry name" value="UvrD-helicase"/>
    <property type="match status" value="1"/>
</dbReference>
<keyword evidence="5 14" id="KW-0347">Helicase</keyword>
<feature type="domain" description="UvrD-like helicase ATP-binding" evidence="15">
    <location>
        <begin position="9"/>
        <end position="468"/>
    </location>
</feature>